<gene>
    <name evidence="2" type="primary">Contig6831.g7299</name>
    <name evidence="2" type="ORF">STYLEM_3850</name>
</gene>
<dbReference type="EMBL" id="CCKQ01003729">
    <property type="protein sequence ID" value="CDW74867.1"/>
    <property type="molecule type" value="Genomic_DNA"/>
</dbReference>
<dbReference type="Proteomes" id="UP000039865">
    <property type="component" value="Unassembled WGS sequence"/>
</dbReference>
<feature type="transmembrane region" description="Helical" evidence="1">
    <location>
        <begin position="40"/>
        <end position="66"/>
    </location>
</feature>
<reference evidence="2 3" key="1">
    <citation type="submission" date="2014-06" db="EMBL/GenBank/DDBJ databases">
        <authorList>
            <person name="Swart Estienne"/>
        </authorList>
    </citation>
    <scope>NUCLEOTIDE SEQUENCE [LARGE SCALE GENOMIC DNA]</scope>
    <source>
        <strain evidence="2 3">130c</strain>
    </source>
</reference>
<feature type="transmembrane region" description="Helical" evidence="1">
    <location>
        <begin position="86"/>
        <end position="107"/>
    </location>
</feature>
<keyword evidence="1" id="KW-1133">Transmembrane helix</keyword>
<dbReference type="InParanoid" id="A0A077ZZ64"/>
<evidence type="ECO:0000313" key="3">
    <source>
        <dbReference type="Proteomes" id="UP000039865"/>
    </source>
</evidence>
<evidence type="ECO:0000256" key="1">
    <source>
        <dbReference type="SAM" id="Phobius"/>
    </source>
</evidence>
<protein>
    <recommendedName>
        <fullName evidence="4">Transmembrane protein</fullName>
    </recommendedName>
</protein>
<evidence type="ECO:0000313" key="2">
    <source>
        <dbReference type="EMBL" id="CDW74867.1"/>
    </source>
</evidence>
<feature type="transmembrane region" description="Helical" evidence="1">
    <location>
        <begin position="127"/>
        <end position="148"/>
    </location>
</feature>
<keyword evidence="1" id="KW-0472">Membrane</keyword>
<evidence type="ECO:0008006" key="4">
    <source>
        <dbReference type="Google" id="ProtNLM"/>
    </source>
</evidence>
<name>A0A077ZZ64_STYLE</name>
<dbReference type="AlphaFoldDB" id="A0A077ZZ64"/>
<organism evidence="2 3">
    <name type="scientific">Stylonychia lemnae</name>
    <name type="common">Ciliate</name>
    <dbReference type="NCBI Taxonomy" id="5949"/>
    <lineage>
        <taxon>Eukaryota</taxon>
        <taxon>Sar</taxon>
        <taxon>Alveolata</taxon>
        <taxon>Ciliophora</taxon>
        <taxon>Intramacronucleata</taxon>
        <taxon>Spirotrichea</taxon>
        <taxon>Stichotrichia</taxon>
        <taxon>Sporadotrichida</taxon>
        <taxon>Oxytrichidae</taxon>
        <taxon>Stylonychinae</taxon>
        <taxon>Stylonychia</taxon>
    </lineage>
</organism>
<sequence>MFHLILGILIGLTLTLTLSTLLIACIFEDKPESVSIIVKTSLMIQIVIQTFCALVYLYFFCIISKFVKEFLPDGLIRDYSLKSTKILFITFFIGIIIRAFVLWTIVFDVISQLDKIFTGDQREVIEQIASGLLNFTEIVIIFCFITILRDAKKSQLVIQIEKEEQQRRKTNINASTSLKHKSHNSSRISVLSQNLISNQNSQIALYDHRLQSPVASNDGINQFPEEKYMNEDFEKQLEVSSVNLSLAQYETSEFGDSVIDSNQREYILKETAFKLLDE</sequence>
<keyword evidence="3" id="KW-1185">Reference proteome</keyword>
<keyword evidence="1" id="KW-0812">Transmembrane</keyword>
<proteinExistence type="predicted"/>
<accession>A0A077ZZ64</accession>